<protein>
    <submittedName>
        <fullName evidence="2">Uncharacterized protein</fullName>
    </submittedName>
</protein>
<gene>
    <name evidence="2" type="ordered locus">DSC_10820</name>
</gene>
<name>G7UPJ5_PSEUP</name>
<evidence type="ECO:0000313" key="2">
    <source>
        <dbReference type="EMBL" id="AER56808.1"/>
    </source>
</evidence>
<dbReference type="EMBL" id="CP003093">
    <property type="protein sequence ID" value="AER56808.1"/>
    <property type="molecule type" value="Genomic_DNA"/>
</dbReference>
<dbReference type="OrthoDB" id="6027656at2"/>
<accession>G7UPJ5</accession>
<feature type="compositionally biased region" description="Basic and acidic residues" evidence="1">
    <location>
        <begin position="53"/>
        <end position="112"/>
    </location>
</feature>
<reference evidence="2 3" key="1">
    <citation type="journal article" date="2012" name="J. Bacteriol.">
        <title>Complete Genome Sequence of the BTEX-Degrading Bacterium Pseudoxanthomonas spadix BD-a59.</title>
        <authorList>
            <person name="Lee S.H."/>
            <person name="Jin H.M."/>
            <person name="Lee H.J."/>
            <person name="Kim J.M."/>
            <person name="Jeon C.O."/>
        </authorList>
    </citation>
    <scope>NUCLEOTIDE SEQUENCE [LARGE SCALE GENOMIC DNA]</scope>
    <source>
        <strain evidence="2 3">BD-a59</strain>
    </source>
</reference>
<dbReference type="HOGENOM" id="CLU_2143743_0_0_6"/>
<dbReference type="STRING" id="1045855.DSC_10820"/>
<sequence length="112" mass="12433">MSNHPRKSALPRSGAQGASEKPNQDAQHDEALEETFPASDPISPFVPAVRDQGNGKEEFATNEHSDQAKGHTAETWLNDEKALRKHHDMPDDPKESHVDPEHDYSDPSGQRD</sequence>
<dbReference type="KEGG" id="psd:DSC_10820"/>
<proteinExistence type="predicted"/>
<feature type="region of interest" description="Disordered" evidence="1">
    <location>
        <begin position="1"/>
        <end position="112"/>
    </location>
</feature>
<evidence type="ECO:0000256" key="1">
    <source>
        <dbReference type="SAM" id="MobiDB-lite"/>
    </source>
</evidence>
<dbReference type="Proteomes" id="UP000005870">
    <property type="component" value="Chromosome"/>
</dbReference>
<evidence type="ECO:0000313" key="3">
    <source>
        <dbReference type="Proteomes" id="UP000005870"/>
    </source>
</evidence>
<dbReference type="AlphaFoldDB" id="G7UPJ5"/>
<keyword evidence="3" id="KW-1185">Reference proteome</keyword>
<organism evidence="2 3">
    <name type="scientific">Pseudoxanthomonas spadix (strain BD-a59)</name>
    <dbReference type="NCBI Taxonomy" id="1045855"/>
    <lineage>
        <taxon>Bacteria</taxon>
        <taxon>Pseudomonadati</taxon>
        <taxon>Pseudomonadota</taxon>
        <taxon>Gammaproteobacteria</taxon>
        <taxon>Lysobacterales</taxon>
        <taxon>Lysobacteraceae</taxon>
        <taxon>Pseudoxanthomonas</taxon>
    </lineage>
</organism>
<dbReference type="RefSeq" id="WP_014160982.1">
    <property type="nucleotide sequence ID" value="NC_016147.2"/>
</dbReference>